<keyword evidence="11" id="KW-1185">Reference proteome</keyword>
<dbReference type="GO" id="GO:0004180">
    <property type="term" value="F:carboxypeptidase activity"/>
    <property type="evidence" value="ECO:0007669"/>
    <property type="project" value="UniProtKB-KW"/>
</dbReference>
<evidence type="ECO:0000256" key="6">
    <source>
        <dbReference type="ARBA" id="ARBA00022833"/>
    </source>
</evidence>
<evidence type="ECO:0000256" key="7">
    <source>
        <dbReference type="SAM" id="SignalP"/>
    </source>
</evidence>
<evidence type="ECO:0000256" key="2">
    <source>
        <dbReference type="ARBA" id="ARBA00022670"/>
    </source>
</evidence>
<dbReference type="Pfam" id="PF02225">
    <property type="entry name" value="PA"/>
    <property type="match status" value="1"/>
</dbReference>
<dbReference type="InterPro" id="IPR045175">
    <property type="entry name" value="M28_fam"/>
</dbReference>
<gene>
    <name evidence="10" type="ORF">C8N40_106232</name>
</gene>
<feature type="domain" description="PA" evidence="8">
    <location>
        <begin position="144"/>
        <end position="220"/>
    </location>
</feature>
<evidence type="ECO:0000256" key="4">
    <source>
        <dbReference type="ARBA" id="ARBA00022729"/>
    </source>
</evidence>
<keyword evidence="10" id="KW-0121">Carboxypeptidase</keyword>
<evidence type="ECO:0000259" key="8">
    <source>
        <dbReference type="Pfam" id="PF02225"/>
    </source>
</evidence>
<dbReference type="EMBL" id="QBKI01000006">
    <property type="protein sequence ID" value="PTX18432.1"/>
    <property type="molecule type" value="Genomic_DNA"/>
</dbReference>
<feature type="signal peptide" evidence="7">
    <location>
        <begin position="1"/>
        <end position="27"/>
    </location>
</feature>
<dbReference type="SUPFAM" id="SSF52025">
    <property type="entry name" value="PA domain"/>
    <property type="match status" value="1"/>
</dbReference>
<reference evidence="10 11" key="1">
    <citation type="submission" date="2018-04" db="EMBL/GenBank/DDBJ databases">
        <title>Genomic Encyclopedia of Archaeal and Bacterial Type Strains, Phase II (KMG-II): from individual species to whole genera.</title>
        <authorList>
            <person name="Goeker M."/>
        </authorList>
    </citation>
    <scope>NUCLEOTIDE SEQUENCE [LARGE SCALE GENOMIC DNA]</scope>
    <source>
        <strain evidence="10 11">DSM 100162</strain>
    </source>
</reference>
<dbReference type="GO" id="GO:0008235">
    <property type="term" value="F:metalloexopeptidase activity"/>
    <property type="evidence" value="ECO:0007669"/>
    <property type="project" value="InterPro"/>
</dbReference>
<name>A0A2T5YGI3_9BACT</name>
<comment type="caution">
    <text evidence="10">The sequence shown here is derived from an EMBL/GenBank/DDBJ whole genome shotgun (WGS) entry which is preliminary data.</text>
</comment>
<keyword evidence="6" id="KW-0862">Zinc</keyword>
<keyword evidence="1" id="KW-0031">Aminopeptidase</keyword>
<accession>A0A2T5YGI3</accession>
<dbReference type="Pfam" id="PF04389">
    <property type="entry name" value="Peptidase_M28"/>
    <property type="match status" value="1"/>
</dbReference>
<keyword evidence="4 7" id="KW-0732">Signal</keyword>
<dbReference type="InterPro" id="IPR007484">
    <property type="entry name" value="Peptidase_M28"/>
</dbReference>
<keyword evidence="5" id="KW-0378">Hydrolase</keyword>
<dbReference type="PANTHER" id="PTHR12147">
    <property type="entry name" value="METALLOPEPTIDASE M28 FAMILY MEMBER"/>
    <property type="match status" value="1"/>
</dbReference>
<evidence type="ECO:0000256" key="5">
    <source>
        <dbReference type="ARBA" id="ARBA00022801"/>
    </source>
</evidence>
<evidence type="ECO:0000313" key="10">
    <source>
        <dbReference type="EMBL" id="PTX18432.1"/>
    </source>
</evidence>
<evidence type="ECO:0000256" key="1">
    <source>
        <dbReference type="ARBA" id="ARBA00022438"/>
    </source>
</evidence>
<dbReference type="GO" id="GO:0004177">
    <property type="term" value="F:aminopeptidase activity"/>
    <property type="evidence" value="ECO:0007669"/>
    <property type="project" value="UniProtKB-KW"/>
</dbReference>
<dbReference type="PANTHER" id="PTHR12147:SF56">
    <property type="entry name" value="AMINOPEPTIDASE YDR415C-RELATED"/>
    <property type="match status" value="1"/>
</dbReference>
<dbReference type="GO" id="GO:0006508">
    <property type="term" value="P:proteolysis"/>
    <property type="evidence" value="ECO:0007669"/>
    <property type="project" value="UniProtKB-KW"/>
</dbReference>
<dbReference type="Gene3D" id="3.40.630.10">
    <property type="entry name" value="Zn peptidases"/>
    <property type="match status" value="2"/>
</dbReference>
<dbReference type="InterPro" id="IPR046450">
    <property type="entry name" value="PA_dom_sf"/>
</dbReference>
<feature type="domain" description="Peptidase M28" evidence="9">
    <location>
        <begin position="307"/>
        <end position="510"/>
    </location>
</feature>
<dbReference type="SUPFAM" id="SSF53187">
    <property type="entry name" value="Zn-dependent exopeptidases"/>
    <property type="match status" value="1"/>
</dbReference>
<dbReference type="Proteomes" id="UP000244225">
    <property type="component" value="Unassembled WGS sequence"/>
</dbReference>
<dbReference type="AlphaFoldDB" id="A0A2T5YGI3"/>
<evidence type="ECO:0000256" key="3">
    <source>
        <dbReference type="ARBA" id="ARBA00022723"/>
    </source>
</evidence>
<dbReference type="InterPro" id="IPR003137">
    <property type="entry name" value="PA_domain"/>
</dbReference>
<dbReference type="GO" id="GO:0046872">
    <property type="term" value="F:metal ion binding"/>
    <property type="evidence" value="ECO:0007669"/>
    <property type="project" value="UniProtKB-KW"/>
</dbReference>
<keyword evidence="3" id="KW-0479">Metal-binding</keyword>
<evidence type="ECO:0000313" key="11">
    <source>
        <dbReference type="Proteomes" id="UP000244225"/>
    </source>
</evidence>
<keyword evidence="2" id="KW-0645">Protease</keyword>
<proteinExistence type="predicted"/>
<evidence type="ECO:0000259" key="9">
    <source>
        <dbReference type="Pfam" id="PF04389"/>
    </source>
</evidence>
<feature type="chain" id="PRO_5015743072" evidence="7">
    <location>
        <begin position="28"/>
        <end position="557"/>
    </location>
</feature>
<protein>
    <submittedName>
        <fullName evidence="10">Zn-dependent M28 family amino/carboxypeptidase</fullName>
    </submittedName>
</protein>
<sequence length="557" mass="60775">MINKSTMRLRSIATGLCLALALPAALAQSPEVPRKVAKAMEKVKPTDIRNHIAYLADDKLLGRKPGTPGYQMAVDYVTDQFRKLNVQPAGKNNTYLQTVRVRTAFTNPDATMQLTADETGVEELAYGKDFSIFPNAGQEQVTVDAPLVFAGFGISAPDMNYDDYANLDAKGKIVVILRGTPEGFPSTVASYSTDYQTILNTAAKNGAVGVLVASLNPSSNLPEFSTRGMSSVMGADGKVAASRSYHESIKVLGMLHFNVLQKLMEDANLDLVQVATNLRNGQPASADLPFSIQTSYSNRYEDIESPNVVGKIEGSDPVLKNEYVVHSAHLDHIGVGRPIDGDSIYNGAHDNASGVASLLEIARVYNNLKQKPKRSILIVMVTAEEMGLLGSAYFAKHPTVPASQLVANVNTDMPTLIAPLLSVVPLGAAHSSLQEEVQKASTYLGLDVEEDPEPEQNRFVRSDQYSFVVQGVPALHIKYGNKTADGKNNLDETVKVWREKYYHKPQDNFEGGTFDFDAAKKYVQLNFLIGYLVAQDAQRPTWNEGDFFGNRFGSIKE</sequence>
<organism evidence="10 11">
    <name type="scientific">Pontibacter mucosus</name>
    <dbReference type="NCBI Taxonomy" id="1649266"/>
    <lineage>
        <taxon>Bacteria</taxon>
        <taxon>Pseudomonadati</taxon>
        <taxon>Bacteroidota</taxon>
        <taxon>Cytophagia</taxon>
        <taxon>Cytophagales</taxon>
        <taxon>Hymenobacteraceae</taxon>
        <taxon>Pontibacter</taxon>
    </lineage>
</organism>
<dbReference type="Gene3D" id="3.50.30.30">
    <property type="match status" value="1"/>
</dbReference>